<dbReference type="PANTHER" id="PTHR12630">
    <property type="entry name" value="N-LINKED OLIGOSACCHARIDE PROCESSING"/>
    <property type="match status" value="1"/>
</dbReference>
<organism evidence="6 7">
    <name type="scientific">Fusarium oxysporum f. sp. rapae</name>
    <dbReference type="NCBI Taxonomy" id="485398"/>
    <lineage>
        <taxon>Eukaryota</taxon>
        <taxon>Fungi</taxon>
        <taxon>Dikarya</taxon>
        <taxon>Ascomycota</taxon>
        <taxon>Pezizomycotina</taxon>
        <taxon>Sordariomycetes</taxon>
        <taxon>Hypocreomycetidae</taxon>
        <taxon>Hypocreales</taxon>
        <taxon>Nectriaceae</taxon>
        <taxon>Fusarium</taxon>
        <taxon>Fusarium oxysporum species complex</taxon>
    </lineage>
</organism>
<feature type="coiled-coil region" evidence="3">
    <location>
        <begin position="76"/>
        <end position="103"/>
    </location>
</feature>
<protein>
    <submittedName>
        <fullName evidence="6">Glucosidase 2 subunit beta</fullName>
    </submittedName>
</protein>
<dbReference type="PROSITE" id="PS51914">
    <property type="entry name" value="MRH"/>
    <property type="match status" value="1"/>
</dbReference>
<feature type="domain" description="MRH" evidence="5">
    <location>
        <begin position="244"/>
        <end position="358"/>
    </location>
</feature>
<feature type="region of interest" description="Disordered" evidence="4">
    <location>
        <begin position="357"/>
        <end position="376"/>
    </location>
</feature>
<evidence type="ECO:0000313" key="6">
    <source>
        <dbReference type="EMBL" id="KAG7409861.1"/>
    </source>
</evidence>
<dbReference type="GO" id="GO:0017177">
    <property type="term" value="C:glucosidase II complex"/>
    <property type="evidence" value="ECO:0007669"/>
    <property type="project" value="TreeGrafter"/>
</dbReference>
<keyword evidence="3" id="KW-0175">Coiled coil</keyword>
<comment type="caution">
    <text evidence="6">The sequence shown here is derived from an EMBL/GenBank/DDBJ whole genome shotgun (WGS) entry which is preliminary data.</text>
</comment>
<evidence type="ECO:0000259" key="5">
    <source>
        <dbReference type="PROSITE" id="PS51914"/>
    </source>
</evidence>
<evidence type="ECO:0000256" key="3">
    <source>
        <dbReference type="SAM" id="Coils"/>
    </source>
</evidence>
<reference evidence="6" key="1">
    <citation type="submission" date="2021-04" db="EMBL/GenBank/DDBJ databases">
        <title>First draft genome resource for Brassicaceae pathogens Fusarium oxysporum f. sp. raphani and Fusarium oxysporum f. sp. rapae.</title>
        <authorList>
            <person name="Asai S."/>
        </authorList>
    </citation>
    <scope>NUCLEOTIDE SEQUENCE</scope>
    <source>
        <strain evidence="6">Tf1208</strain>
    </source>
</reference>
<dbReference type="GO" id="GO:0006491">
    <property type="term" value="P:N-glycan processing"/>
    <property type="evidence" value="ECO:0007669"/>
    <property type="project" value="TreeGrafter"/>
</dbReference>
<gene>
    <name evidence="6" type="primary">gtb1</name>
    <name evidence="6" type="ORF">Forpe1208_v010851</name>
</gene>
<sequence>MSIHIKRAVLDPVTVHQSQLRPHLPLYNVPTTAVLVGSALQIYPNLVKEELAQKHREAEQQDKGNVVREGAGGGKLDKVVNQRDALKERVGELEELLTKFKADYNPNFNDEGVKAAIRSFEDYFARQAERKDEVVNDEDIVSVLKEDGENGGVNWIYNFEAYRPPPVRAFIHNSLDNLRVCAIANGILADNSTPGKESTLVRAAREAVDAAKRDLSDKKSTLEVEQANLDFDYGPDDIFRALKGKCVTLEAGEYTNEQCWLGSTKQKSKKRHGQSNMGNFKRIAREMADEEDRIDGKSLGRGERMLLKYEDGQQCWNGPQRRTDVWLGCAETEELWRVSESEKCVYRMEIGTPAACDFSRRDVGSQPKKPRHRDEL</sequence>
<dbReference type="EMBL" id="JAELUQ010000008">
    <property type="protein sequence ID" value="KAG7409861.1"/>
    <property type="molecule type" value="Genomic_DNA"/>
</dbReference>
<accession>A0A8J5NP01</accession>
<name>A0A8J5NP01_FUSOX</name>
<evidence type="ECO:0000256" key="4">
    <source>
        <dbReference type="SAM" id="MobiDB-lite"/>
    </source>
</evidence>
<dbReference type="InterPro" id="IPR036607">
    <property type="entry name" value="PRKCSH"/>
</dbReference>
<dbReference type="InterPro" id="IPR039794">
    <property type="entry name" value="Gtb1-like"/>
</dbReference>
<keyword evidence="2" id="KW-1015">Disulfide bond</keyword>
<proteinExistence type="predicted"/>
<evidence type="ECO:0000256" key="2">
    <source>
        <dbReference type="ARBA" id="ARBA00023157"/>
    </source>
</evidence>
<keyword evidence="1" id="KW-0732">Signal</keyword>
<dbReference type="PANTHER" id="PTHR12630:SF1">
    <property type="entry name" value="GLUCOSIDASE 2 SUBUNIT BETA"/>
    <property type="match status" value="1"/>
</dbReference>
<evidence type="ECO:0000256" key="1">
    <source>
        <dbReference type="ARBA" id="ARBA00022729"/>
    </source>
</evidence>
<dbReference type="Pfam" id="PF13015">
    <property type="entry name" value="PRKCSH_1"/>
    <property type="match status" value="1"/>
</dbReference>
<evidence type="ECO:0000313" key="7">
    <source>
        <dbReference type="Proteomes" id="UP000694050"/>
    </source>
</evidence>
<dbReference type="Proteomes" id="UP000694050">
    <property type="component" value="Unassembled WGS sequence"/>
</dbReference>
<dbReference type="InterPro" id="IPR044865">
    <property type="entry name" value="MRH_dom"/>
</dbReference>
<dbReference type="AlphaFoldDB" id="A0A8J5NP01"/>